<evidence type="ECO:0000256" key="2">
    <source>
        <dbReference type="ARBA" id="ARBA00022729"/>
    </source>
</evidence>
<evidence type="ECO:0000256" key="3">
    <source>
        <dbReference type="SAM" id="MobiDB-lite"/>
    </source>
</evidence>
<dbReference type="EnsemblPlants" id="evm.model.08.772">
    <property type="protein sequence ID" value="cds.evm.model.08.772"/>
    <property type="gene ID" value="evm.TU.08.772"/>
</dbReference>
<protein>
    <submittedName>
        <fullName evidence="4">Uncharacterized protein</fullName>
    </submittedName>
</protein>
<feature type="compositionally biased region" description="Pro residues" evidence="3">
    <location>
        <begin position="240"/>
        <end position="250"/>
    </location>
</feature>
<dbReference type="CDD" id="cd23697">
    <property type="entry name" value="At5g55125"/>
    <property type="match status" value="1"/>
</dbReference>
<dbReference type="Pfam" id="PF04885">
    <property type="entry name" value="Stig1"/>
    <property type="match status" value="1"/>
</dbReference>
<dbReference type="Gramene" id="evm.model.08.772">
    <property type="protein sequence ID" value="cds.evm.model.08.772"/>
    <property type="gene ID" value="evm.TU.08.772"/>
</dbReference>
<feature type="region of interest" description="Disordered" evidence="3">
    <location>
        <begin position="197"/>
        <end position="222"/>
    </location>
</feature>
<dbReference type="AlphaFoldDB" id="A0A803QCB5"/>
<dbReference type="InterPro" id="IPR006969">
    <property type="entry name" value="Stig-like"/>
</dbReference>
<comment type="similarity">
    <text evidence="1">Belongs to the STIG1 family.</text>
</comment>
<evidence type="ECO:0000256" key="1">
    <source>
        <dbReference type="ARBA" id="ARBA00006010"/>
    </source>
</evidence>
<dbReference type="PANTHER" id="PTHR37264">
    <property type="entry name" value="RIBOSOMAL PROTEIN L31"/>
    <property type="match status" value="1"/>
</dbReference>
<reference evidence="4" key="1">
    <citation type="submission" date="2018-11" db="EMBL/GenBank/DDBJ databases">
        <authorList>
            <person name="Grassa J C."/>
        </authorList>
    </citation>
    <scope>NUCLEOTIDE SEQUENCE [LARGE SCALE GENOMIC DNA]</scope>
</reference>
<evidence type="ECO:0000313" key="5">
    <source>
        <dbReference type="Proteomes" id="UP000596661"/>
    </source>
</evidence>
<keyword evidence="2" id="KW-0732">Signal</keyword>
<feature type="region of interest" description="Disordered" evidence="3">
    <location>
        <begin position="240"/>
        <end position="262"/>
    </location>
</feature>
<accession>A0A803QCB5</accession>
<dbReference type="PANTHER" id="PTHR37264:SF1">
    <property type="entry name" value="RIBOSOMAL PROTEIN L31"/>
    <property type="match status" value="1"/>
</dbReference>
<keyword evidence="5" id="KW-1185">Reference proteome</keyword>
<sequence length="262" mass="30195">MRKGLHPQMQWISYVTQSGRLMHIMMTKIHHVGKVYHLKAKRQMAESVGQIAKFRQRYEKQAPGNSEIEVDSNKPQTYDGLRPNYTMDGSLSSSWLKKTNKPRDTGCRKRPWICSQGERPPRQRCCRNVCIDVTSDVNNCGLCGRRCPFTWQCCNGRCRNTNFNPFNCGKCGHRCPFKVRCRFGMCGYAQPPKPPFPPWPPKPPLPPRPPRPPKPPFPPRPPFPFPPWPPRPPFPFPPWPPHPPKPPIPPKPRHPPPPKDDL</sequence>
<organism evidence="4 5">
    <name type="scientific">Cannabis sativa</name>
    <name type="common">Hemp</name>
    <name type="synonym">Marijuana</name>
    <dbReference type="NCBI Taxonomy" id="3483"/>
    <lineage>
        <taxon>Eukaryota</taxon>
        <taxon>Viridiplantae</taxon>
        <taxon>Streptophyta</taxon>
        <taxon>Embryophyta</taxon>
        <taxon>Tracheophyta</taxon>
        <taxon>Spermatophyta</taxon>
        <taxon>Magnoliopsida</taxon>
        <taxon>eudicotyledons</taxon>
        <taxon>Gunneridae</taxon>
        <taxon>Pentapetalae</taxon>
        <taxon>rosids</taxon>
        <taxon>fabids</taxon>
        <taxon>Rosales</taxon>
        <taxon>Cannabaceae</taxon>
        <taxon>Cannabis</taxon>
    </lineage>
</organism>
<proteinExistence type="inferred from homology"/>
<dbReference type="Proteomes" id="UP000596661">
    <property type="component" value="Chromosome 8"/>
</dbReference>
<evidence type="ECO:0000313" key="4">
    <source>
        <dbReference type="EnsemblPlants" id="cds.evm.model.08.772"/>
    </source>
</evidence>
<dbReference type="EMBL" id="UZAU01000692">
    <property type="status" value="NOT_ANNOTATED_CDS"/>
    <property type="molecule type" value="Genomic_DNA"/>
</dbReference>
<name>A0A803QCB5_CANSA</name>
<reference evidence="4" key="2">
    <citation type="submission" date="2021-03" db="UniProtKB">
        <authorList>
            <consortium name="EnsemblPlants"/>
        </authorList>
    </citation>
    <scope>IDENTIFICATION</scope>
</reference>
<dbReference type="OMA" id="FPFPPWP"/>